<dbReference type="GO" id="GO:0005634">
    <property type="term" value="C:nucleus"/>
    <property type="evidence" value="ECO:0007669"/>
    <property type="project" value="UniProtKB-SubCell"/>
</dbReference>
<name>A0A068XYM9_ECHMU</name>
<evidence type="ECO:0000256" key="7">
    <source>
        <dbReference type="SAM" id="MobiDB-lite"/>
    </source>
</evidence>
<dbReference type="GO" id="GO:0000977">
    <property type="term" value="F:RNA polymerase II transcription regulatory region sequence-specific DNA binding"/>
    <property type="evidence" value="ECO:0007669"/>
    <property type="project" value="TreeGrafter"/>
</dbReference>
<evidence type="ECO:0000256" key="1">
    <source>
        <dbReference type="ARBA" id="ARBA00004123"/>
    </source>
</evidence>
<feature type="compositionally biased region" description="Polar residues" evidence="7">
    <location>
        <begin position="342"/>
        <end position="356"/>
    </location>
</feature>
<dbReference type="AlphaFoldDB" id="A0A068XYM9"/>
<dbReference type="PANTHER" id="PTHR10812">
    <property type="entry name" value="TRANSCRIPTION FACTOR AP-2"/>
    <property type="match status" value="1"/>
</dbReference>
<keyword evidence="3" id="KW-0805">Transcription regulation</keyword>
<dbReference type="Proteomes" id="UP000017246">
    <property type="component" value="Unassembled WGS sequence"/>
</dbReference>
<feature type="domain" description="Transcription factor AP-2 C-terminal" evidence="8">
    <location>
        <begin position="361"/>
        <end position="407"/>
    </location>
</feature>
<dbReference type="eggNOG" id="KOG3811">
    <property type="taxonomic scope" value="Eukaryota"/>
</dbReference>
<dbReference type="PANTHER" id="PTHR10812:SF17">
    <property type="entry name" value="TRANSCRIPTION FACTOR AP-2, ISOFORM D"/>
    <property type="match status" value="1"/>
</dbReference>
<keyword evidence="10" id="KW-1185">Reference proteome</keyword>
<organism evidence="9 10">
    <name type="scientific">Echinococcus multilocularis</name>
    <name type="common">Fox tapeworm</name>
    <dbReference type="NCBI Taxonomy" id="6211"/>
    <lineage>
        <taxon>Eukaryota</taxon>
        <taxon>Metazoa</taxon>
        <taxon>Spiralia</taxon>
        <taxon>Lophotrochozoa</taxon>
        <taxon>Platyhelminthes</taxon>
        <taxon>Cestoda</taxon>
        <taxon>Eucestoda</taxon>
        <taxon>Cyclophyllidea</taxon>
        <taxon>Taeniidae</taxon>
        <taxon>Echinococcus</taxon>
    </lineage>
</organism>
<evidence type="ECO:0000313" key="9">
    <source>
        <dbReference type="EMBL" id="CDS37329.1"/>
    </source>
</evidence>
<evidence type="ECO:0000256" key="4">
    <source>
        <dbReference type="ARBA" id="ARBA00023125"/>
    </source>
</evidence>
<dbReference type="InterPro" id="IPR013854">
    <property type="entry name" value="TF_AP2_C"/>
</dbReference>
<dbReference type="STRING" id="6211.A0A068XYM9"/>
<dbReference type="OMA" id="MMMSASQ"/>
<evidence type="ECO:0000256" key="6">
    <source>
        <dbReference type="ARBA" id="ARBA00023242"/>
    </source>
</evidence>
<feature type="region of interest" description="Disordered" evidence="7">
    <location>
        <begin position="329"/>
        <end position="356"/>
    </location>
</feature>
<evidence type="ECO:0000256" key="3">
    <source>
        <dbReference type="ARBA" id="ARBA00023015"/>
    </source>
</evidence>
<proteinExistence type="inferred from homology"/>
<dbReference type="GO" id="GO:0000981">
    <property type="term" value="F:DNA-binding transcription factor activity, RNA polymerase II-specific"/>
    <property type="evidence" value="ECO:0007669"/>
    <property type="project" value="TreeGrafter"/>
</dbReference>
<protein>
    <submittedName>
        <fullName evidence="9">Transcription factor AP 2 gamma</fullName>
    </submittedName>
</protein>
<evidence type="ECO:0000256" key="5">
    <source>
        <dbReference type="ARBA" id="ARBA00023163"/>
    </source>
</evidence>
<dbReference type="Pfam" id="PF03299">
    <property type="entry name" value="TF_AP-2"/>
    <property type="match status" value="1"/>
</dbReference>
<accession>A0A068XYM9</accession>
<comment type="similarity">
    <text evidence="2">Belongs to the AP-2 family.</text>
</comment>
<evidence type="ECO:0000259" key="8">
    <source>
        <dbReference type="Pfam" id="PF03299"/>
    </source>
</evidence>
<keyword evidence="5" id="KW-0804">Transcription</keyword>
<dbReference type="EMBL" id="LN902843">
    <property type="protein sequence ID" value="CDS37329.1"/>
    <property type="molecule type" value="Genomic_DNA"/>
</dbReference>
<sequence length="410" mass="44250">MEKFTESSDHRPAFEQQTHLSTPNAHLCAINGFPVGMSGEKAVHPSTFSYTCSTDQMTTIDAGGSETNPFLTASSMMMSASQLARYTNICPNEMYETLGDLMFPRALTRSNTTATFRGNPSGDLGAVNHPTTMTTQAFSQTGEDCFAGKLHGDARDEEKTAHYLQGLNSHPHGYAMHAGEMNRMESSYQLMNEATQMEEQGSVLSSVGSTVASHEDSPQTKAVGGGSLYPGAWDLGNFQIGGYRHVYCEEATPPPLSLPPNSEVGGSGDFYHLSHVYRHLPRQLGYTEANGGKQLTHIITTASATASINVNTAQSGAKAAPPGIFHLNGSSRKSIRPKQPTGRITMSTNENGRPMNQTDIFCSVPGRLSLLSSTSKYKVSVSEVQRRLSPPECLNASLLGGVLRRYKEIL</sequence>
<comment type="subcellular location">
    <subcellularLocation>
        <location evidence="1">Nucleus</location>
    </subcellularLocation>
</comment>
<keyword evidence="6" id="KW-0539">Nucleus</keyword>
<gene>
    <name evidence="9" type="ORF">EmuJ_000457200</name>
</gene>
<evidence type="ECO:0000256" key="2">
    <source>
        <dbReference type="ARBA" id="ARBA00007770"/>
    </source>
</evidence>
<evidence type="ECO:0000313" key="10">
    <source>
        <dbReference type="Proteomes" id="UP000017246"/>
    </source>
</evidence>
<reference evidence="9" key="2">
    <citation type="submission" date="2015-11" db="EMBL/GenBank/DDBJ databases">
        <authorList>
            <person name="Zhang Y."/>
            <person name="Guo Z."/>
        </authorList>
    </citation>
    <scope>NUCLEOTIDE SEQUENCE</scope>
</reference>
<dbReference type="OrthoDB" id="6252992at2759"/>
<dbReference type="GO" id="GO:0042127">
    <property type="term" value="P:regulation of cell population proliferation"/>
    <property type="evidence" value="ECO:0007669"/>
    <property type="project" value="TreeGrafter"/>
</dbReference>
<reference evidence="9" key="1">
    <citation type="journal article" date="2013" name="Nature">
        <title>The genomes of four tapeworm species reveal adaptations to parasitism.</title>
        <authorList>
            <person name="Tsai I.J."/>
            <person name="Zarowiecki M."/>
            <person name="Holroyd N."/>
            <person name="Garciarrubio A."/>
            <person name="Sanchez-Flores A."/>
            <person name="Brooks K.L."/>
            <person name="Tracey A."/>
            <person name="Bobes R.J."/>
            <person name="Fragoso G."/>
            <person name="Sciutto E."/>
            <person name="Aslett M."/>
            <person name="Beasley H."/>
            <person name="Bennett H.M."/>
            <person name="Cai J."/>
            <person name="Camicia F."/>
            <person name="Clark R."/>
            <person name="Cucher M."/>
            <person name="De Silva N."/>
            <person name="Day T.A."/>
            <person name="Deplazes P."/>
            <person name="Estrada K."/>
            <person name="Fernandez C."/>
            <person name="Holland P.W."/>
            <person name="Hou J."/>
            <person name="Hu S."/>
            <person name="Huckvale T."/>
            <person name="Hung S.S."/>
            <person name="Kamenetzky L."/>
            <person name="Keane J.A."/>
            <person name="Kiss F."/>
            <person name="Koziol U."/>
            <person name="Lambert O."/>
            <person name="Liu K."/>
            <person name="Luo X."/>
            <person name="Luo Y."/>
            <person name="Macchiaroli N."/>
            <person name="Nichol S."/>
            <person name="Paps J."/>
            <person name="Parkinson J."/>
            <person name="Pouchkina-Stantcheva N."/>
            <person name="Riddiford N."/>
            <person name="Rosenzvit M."/>
            <person name="Salinas G."/>
            <person name="Wasmuth J.D."/>
            <person name="Zamanian M."/>
            <person name="Zheng Y."/>
            <person name="Cai X."/>
            <person name="Soberon X."/>
            <person name="Olson P.D."/>
            <person name="Laclette J.P."/>
            <person name="Brehm K."/>
            <person name="Berriman M."/>
            <person name="Garciarrubio A."/>
            <person name="Bobes R.J."/>
            <person name="Fragoso G."/>
            <person name="Sanchez-Flores A."/>
            <person name="Estrada K."/>
            <person name="Cevallos M.A."/>
            <person name="Morett E."/>
            <person name="Gonzalez V."/>
            <person name="Portillo T."/>
            <person name="Ochoa-Leyva A."/>
            <person name="Jose M.V."/>
            <person name="Sciutto E."/>
            <person name="Landa A."/>
            <person name="Jimenez L."/>
            <person name="Valdes V."/>
            <person name="Carrero J.C."/>
            <person name="Larralde C."/>
            <person name="Morales-Montor J."/>
            <person name="Limon-Lason J."/>
            <person name="Soberon X."/>
            <person name="Laclette J.P."/>
        </authorList>
    </citation>
    <scope>NUCLEOTIDE SEQUENCE [LARGE SCALE GENOMIC DNA]</scope>
</reference>
<dbReference type="InterPro" id="IPR004979">
    <property type="entry name" value="TF_AP2"/>
</dbReference>
<keyword evidence="4" id="KW-0238">DNA-binding</keyword>